<gene>
    <name evidence="7" type="ORF">JI741_17160</name>
</gene>
<name>A0ABS1KU46_9BACT</name>
<accession>A0ABS1KU46</accession>
<evidence type="ECO:0000256" key="1">
    <source>
        <dbReference type="ARBA" id="ARBA00001947"/>
    </source>
</evidence>
<proteinExistence type="predicted"/>
<keyword evidence="3" id="KW-0479">Metal-binding</keyword>
<dbReference type="Gene3D" id="3.40.390.10">
    <property type="entry name" value="Collagenase (Catalytic Domain)"/>
    <property type="match status" value="1"/>
</dbReference>
<dbReference type="RefSeq" id="WP_202011743.1">
    <property type="nucleotide sequence ID" value="NZ_JAERRB010000005.1"/>
</dbReference>
<evidence type="ECO:0000256" key="5">
    <source>
        <dbReference type="ARBA" id="ARBA00022833"/>
    </source>
</evidence>
<comment type="cofactor">
    <cofactor evidence="1">
        <name>Zn(2+)</name>
        <dbReference type="ChEBI" id="CHEBI:29105"/>
    </cofactor>
</comment>
<keyword evidence="2" id="KW-0645">Protease</keyword>
<keyword evidence="5" id="KW-0862">Zinc</keyword>
<dbReference type="PANTHER" id="PTHR15910">
    <property type="entry name" value="ARCHAEMETZINCIN"/>
    <property type="match status" value="1"/>
</dbReference>
<dbReference type="Pfam" id="PF07998">
    <property type="entry name" value="Peptidase_M54"/>
    <property type="match status" value="1"/>
</dbReference>
<evidence type="ECO:0008006" key="9">
    <source>
        <dbReference type="Google" id="ProtNLM"/>
    </source>
</evidence>
<evidence type="ECO:0000256" key="2">
    <source>
        <dbReference type="ARBA" id="ARBA00022670"/>
    </source>
</evidence>
<organism evidence="7 8">
    <name type="scientific">Chryseolinea lacunae</name>
    <dbReference type="NCBI Taxonomy" id="2801331"/>
    <lineage>
        <taxon>Bacteria</taxon>
        <taxon>Pseudomonadati</taxon>
        <taxon>Bacteroidota</taxon>
        <taxon>Cytophagia</taxon>
        <taxon>Cytophagales</taxon>
        <taxon>Fulvivirgaceae</taxon>
        <taxon>Chryseolinea</taxon>
    </lineage>
</organism>
<dbReference type="PANTHER" id="PTHR15910:SF1">
    <property type="entry name" value="ARCHAEMETZINCIN-2"/>
    <property type="match status" value="1"/>
</dbReference>
<evidence type="ECO:0000256" key="6">
    <source>
        <dbReference type="ARBA" id="ARBA00023049"/>
    </source>
</evidence>
<dbReference type="EMBL" id="JAERRB010000005">
    <property type="protein sequence ID" value="MBL0742961.1"/>
    <property type="molecule type" value="Genomic_DNA"/>
</dbReference>
<reference evidence="7 8" key="1">
    <citation type="submission" date="2021-01" db="EMBL/GenBank/DDBJ databases">
        <title>Chryseolinea sp. Jin1 Genome sequencing and assembly.</title>
        <authorList>
            <person name="Kim I."/>
        </authorList>
    </citation>
    <scope>NUCLEOTIDE SEQUENCE [LARGE SCALE GENOMIC DNA]</scope>
    <source>
        <strain evidence="7 8">Jin1</strain>
    </source>
</reference>
<evidence type="ECO:0000313" key="7">
    <source>
        <dbReference type="EMBL" id="MBL0742961.1"/>
    </source>
</evidence>
<keyword evidence="6" id="KW-0482">Metalloprotease</keyword>
<dbReference type="Proteomes" id="UP000613030">
    <property type="component" value="Unassembled WGS sequence"/>
</dbReference>
<evidence type="ECO:0000313" key="8">
    <source>
        <dbReference type="Proteomes" id="UP000613030"/>
    </source>
</evidence>
<evidence type="ECO:0000256" key="4">
    <source>
        <dbReference type="ARBA" id="ARBA00022801"/>
    </source>
</evidence>
<evidence type="ECO:0000256" key="3">
    <source>
        <dbReference type="ARBA" id="ARBA00022723"/>
    </source>
</evidence>
<keyword evidence="8" id="KW-1185">Reference proteome</keyword>
<dbReference type="InterPro" id="IPR024079">
    <property type="entry name" value="MetalloPept_cat_dom_sf"/>
</dbReference>
<dbReference type="CDD" id="cd11375">
    <property type="entry name" value="Peptidase_M54"/>
    <property type="match status" value="1"/>
</dbReference>
<comment type="caution">
    <text evidence="7">The sequence shown here is derived from an EMBL/GenBank/DDBJ whole genome shotgun (WGS) entry which is preliminary data.</text>
</comment>
<sequence>MHLLTDVNLEELKTLDIPLGKPQPGDWLDVQAEPGQPFETYIKSNPVSTNARQNKIYLQPWGTFTATQEAMLEHTADYLTIFFGLETVMLPTKSDDNIPATAQRQLYGGRRQLLTTYLLDILQDNIPDDAIVVMAITSADLYPSNDFNFVFGQARLKKRVGVSSIYRLESEDPHVGLMRLIKTGSHEIAHMFSCQHCTYARCVMNGSNSLPESDFRPNRLCYDCHRKLFWNLGFDVKRRVANLNNFFVRHELKSDYDVASRDSKALGF</sequence>
<protein>
    <recommendedName>
        <fullName evidence="9">Zn-dependent protease</fullName>
    </recommendedName>
</protein>
<dbReference type="InterPro" id="IPR012962">
    <property type="entry name" value="Pept_M54_archaemetzincn"/>
</dbReference>
<dbReference type="SUPFAM" id="SSF55486">
    <property type="entry name" value="Metalloproteases ('zincins'), catalytic domain"/>
    <property type="match status" value="1"/>
</dbReference>
<keyword evidence="4" id="KW-0378">Hydrolase</keyword>